<protein>
    <recommendedName>
        <fullName evidence="3">N-acetyl sugar amidotransferase</fullName>
    </recommendedName>
</protein>
<dbReference type="EMBL" id="JAGGMV010000002">
    <property type="protein sequence ID" value="MBP2201430.1"/>
    <property type="molecule type" value="Genomic_DNA"/>
</dbReference>
<comment type="caution">
    <text evidence="1">The sequence shown here is derived from an EMBL/GenBank/DDBJ whole genome shotgun (WGS) entry which is preliminary data.</text>
</comment>
<accession>A0A8J7RH65</accession>
<dbReference type="AlphaFoldDB" id="A0A8J7RH65"/>
<evidence type="ECO:0000313" key="2">
    <source>
        <dbReference type="Proteomes" id="UP000740329"/>
    </source>
</evidence>
<name>A0A8J7RH65_METVO</name>
<gene>
    <name evidence="1" type="ORF">J3E07_000842</name>
</gene>
<proteinExistence type="predicted"/>
<evidence type="ECO:0000313" key="1">
    <source>
        <dbReference type="EMBL" id="MBP2201430.1"/>
    </source>
</evidence>
<dbReference type="InterPro" id="IPR014729">
    <property type="entry name" value="Rossmann-like_a/b/a_fold"/>
</dbReference>
<dbReference type="Gene3D" id="3.40.50.620">
    <property type="entry name" value="HUPs"/>
    <property type="match status" value="1"/>
</dbReference>
<sequence>MKICKKCGMPDTRIGSVFEDDVCLACRNYENRKNIDFSERHKLLKEICEKRIAEGGEYDCLCPVSGGKDSTVIVSELVKLGMKPLLVTVMDEFTRTKAGTHNLKNIAERFNLDHIYFRCAPGTFKNETLKDFENELHPLKWIEERIYSIPIKIAKAYNIPLVFFGENSGYEYGSTDNLEMLHPASDDNVKVYYFFSFFPYNEIETMKKAKEYGFKDLDDFDEWFRQGNVENFTQIDSIAYIIQLWTKFPKFGFQRVSDITSRMVRKGQMTKEQADLLIKERDYICDPAAKRDFCNTVGITEKYFDEIVDKHANKDILVKDANGNWRRKDLI</sequence>
<dbReference type="SUPFAM" id="SSF52402">
    <property type="entry name" value="Adenine nucleotide alpha hydrolases-like"/>
    <property type="match status" value="1"/>
</dbReference>
<reference evidence="1" key="1">
    <citation type="submission" date="2021-03" db="EMBL/GenBank/DDBJ databases">
        <title>Genomic Encyclopedia of Type Strains, Phase IV (KMG-V): Genome sequencing to study the core and pangenomes of soil and plant-associated prokaryotes.</title>
        <authorList>
            <person name="Whitman W."/>
        </authorList>
    </citation>
    <scope>NUCLEOTIDE SEQUENCE</scope>
    <source>
        <strain evidence="1">C4</strain>
    </source>
</reference>
<dbReference type="RefSeq" id="WP_209590917.1">
    <property type="nucleotide sequence ID" value="NZ_JAGGMV010000002.1"/>
</dbReference>
<dbReference type="Proteomes" id="UP000740329">
    <property type="component" value="Unassembled WGS sequence"/>
</dbReference>
<evidence type="ECO:0008006" key="3">
    <source>
        <dbReference type="Google" id="ProtNLM"/>
    </source>
</evidence>
<organism evidence="1 2">
    <name type="scientific">Methanococcus voltae</name>
    <dbReference type="NCBI Taxonomy" id="2188"/>
    <lineage>
        <taxon>Archaea</taxon>
        <taxon>Methanobacteriati</taxon>
        <taxon>Methanobacteriota</taxon>
        <taxon>Methanomada group</taxon>
        <taxon>Methanococci</taxon>
        <taxon>Methanococcales</taxon>
        <taxon>Methanococcaceae</taxon>
        <taxon>Methanococcus</taxon>
    </lineage>
</organism>